<accession>A0ABY6CS70</accession>
<protein>
    <recommendedName>
        <fullName evidence="3">Lipocalin-like domain-containing protein</fullName>
    </recommendedName>
</protein>
<evidence type="ECO:0008006" key="3">
    <source>
        <dbReference type="Google" id="ProtNLM"/>
    </source>
</evidence>
<proteinExistence type="predicted"/>
<keyword evidence="2" id="KW-1185">Reference proteome</keyword>
<evidence type="ECO:0000313" key="1">
    <source>
        <dbReference type="EMBL" id="UXP32218.1"/>
    </source>
</evidence>
<name>A0ABY6CS70_9BACT</name>
<sequence>MKNIWIALLLGSAFYSCLGDVEDNYSTTQANRLLSADSLKLWELNSRYENGRKVELENCFDANILAFLRTTEVDSVIMFSQTDGCASDVPVVVVYKARYEVVGDLQENFGNEIEFNTEALQDINRMSVLYLTSKYLKVSYELDGVNIEEDYSF</sequence>
<evidence type="ECO:0000313" key="2">
    <source>
        <dbReference type="Proteomes" id="UP001065174"/>
    </source>
</evidence>
<dbReference type="RefSeq" id="WP_262309654.1">
    <property type="nucleotide sequence ID" value="NZ_CP106679.1"/>
</dbReference>
<dbReference type="PROSITE" id="PS51257">
    <property type="entry name" value="PROKAR_LIPOPROTEIN"/>
    <property type="match status" value="1"/>
</dbReference>
<reference evidence="1" key="1">
    <citation type="submission" date="2022-09" db="EMBL/GenBank/DDBJ databases">
        <title>Comparative genomics and taxonomic characterization of three novel marine species of genus Reichenbachiella exhibiting antioxidant and polysaccharide degradation activities.</title>
        <authorList>
            <person name="Muhammad N."/>
            <person name="Lee Y.-J."/>
            <person name="Ko J."/>
            <person name="Kim S.-G."/>
        </authorList>
    </citation>
    <scope>NUCLEOTIDE SEQUENCE</scope>
    <source>
        <strain evidence="1">BKB1-1</strain>
    </source>
</reference>
<gene>
    <name evidence="1" type="ORF">N6H18_17910</name>
</gene>
<dbReference type="Proteomes" id="UP001065174">
    <property type="component" value="Chromosome"/>
</dbReference>
<organism evidence="1 2">
    <name type="scientific">Reichenbachiella agarivorans</name>
    <dbReference type="NCBI Taxonomy" id="2979464"/>
    <lineage>
        <taxon>Bacteria</taxon>
        <taxon>Pseudomonadati</taxon>
        <taxon>Bacteroidota</taxon>
        <taxon>Cytophagia</taxon>
        <taxon>Cytophagales</taxon>
        <taxon>Reichenbachiellaceae</taxon>
        <taxon>Reichenbachiella</taxon>
    </lineage>
</organism>
<dbReference type="EMBL" id="CP106679">
    <property type="protein sequence ID" value="UXP32218.1"/>
    <property type="molecule type" value="Genomic_DNA"/>
</dbReference>